<sequence length="57" mass="6248">MFTQVRNAMYMIGVNRKEALQTGGWSTAASALQFQTLDSDWSTSPEMSGNAEYPPSS</sequence>
<protein>
    <submittedName>
        <fullName evidence="1">Uncharacterized protein</fullName>
    </submittedName>
</protein>
<dbReference type="Proteomes" id="UP000054995">
    <property type="component" value="Unassembled WGS sequence"/>
</dbReference>
<evidence type="ECO:0000313" key="1">
    <source>
        <dbReference type="EMBL" id="KRY83352.1"/>
    </source>
</evidence>
<gene>
    <name evidence="1" type="ORF">T4D_7453</name>
</gene>
<reference evidence="1 2" key="1">
    <citation type="submission" date="2015-01" db="EMBL/GenBank/DDBJ databases">
        <title>Evolution of Trichinella species and genotypes.</title>
        <authorList>
            <person name="Korhonen P.K."/>
            <person name="Edoardo P."/>
            <person name="Giuseppe L.R."/>
            <person name="Gasser R.B."/>
        </authorList>
    </citation>
    <scope>NUCLEOTIDE SEQUENCE [LARGE SCALE GENOMIC DNA]</scope>
    <source>
        <strain evidence="1">ISS470</strain>
    </source>
</reference>
<comment type="caution">
    <text evidence="1">The sequence shown here is derived from an EMBL/GenBank/DDBJ whole genome shotgun (WGS) entry which is preliminary data.</text>
</comment>
<evidence type="ECO:0000313" key="2">
    <source>
        <dbReference type="Proteomes" id="UP000054995"/>
    </source>
</evidence>
<organism evidence="1 2">
    <name type="scientific">Trichinella pseudospiralis</name>
    <name type="common">Parasitic roundworm</name>
    <dbReference type="NCBI Taxonomy" id="6337"/>
    <lineage>
        <taxon>Eukaryota</taxon>
        <taxon>Metazoa</taxon>
        <taxon>Ecdysozoa</taxon>
        <taxon>Nematoda</taxon>
        <taxon>Enoplea</taxon>
        <taxon>Dorylaimia</taxon>
        <taxon>Trichinellida</taxon>
        <taxon>Trichinellidae</taxon>
        <taxon>Trichinella</taxon>
    </lineage>
</organism>
<keyword evidence="2" id="KW-1185">Reference proteome</keyword>
<proteinExistence type="predicted"/>
<dbReference type="EMBL" id="JYDT01000143">
    <property type="protein sequence ID" value="KRY83352.1"/>
    <property type="molecule type" value="Genomic_DNA"/>
</dbReference>
<dbReference type="OrthoDB" id="5930447at2759"/>
<name>A0A0V1FBH7_TRIPS</name>
<accession>A0A0V1FBH7</accession>
<dbReference type="AlphaFoldDB" id="A0A0V1FBH7"/>